<keyword evidence="9 12" id="KW-0805">Transcription regulation</keyword>
<keyword evidence="4 12" id="KW-0479">Metal-binding</keyword>
<dbReference type="GO" id="GO:0016706">
    <property type="term" value="F:2-oxoglutarate-dependent dioxygenase activity"/>
    <property type="evidence" value="ECO:0007669"/>
    <property type="project" value="UniProtKB-UniRule"/>
</dbReference>
<dbReference type="InterPro" id="IPR003347">
    <property type="entry name" value="JmjC_dom"/>
</dbReference>
<keyword evidence="3" id="KW-0678">Repressor</keyword>
<dbReference type="InterPro" id="IPR049043">
    <property type="entry name" value="WHD_RIOX1"/>
</dbReference>
<proteinExistence type="inferred from homology"/>
<feature type="domain" description="JmjC" evidence="14">
    <location>
        <begin position="219"/>
        <end position="415"/>
    </location>
</feature>
<organism evidence="15 16">
    <name type="scientific">Chrysochromulina tobinii</name>
    <dbReference type="NCBI Taxonomy" id="1460289"/>
    <lineage>
        <taxon>Eukaryota</taxon>
        <taxon>Haptista</taxon>
        <taxon>Haptophyta</taxon>
        <taxon>Prymnesiophyceae</taxon>
        <taxon>Prymnesiales</taxon>
        <taxon>Chrysochromulinaceae</taxon>
        <taxon>Chrysochromulina</taxon>
    </lineage>
</organism>
<feature type="region of interest" description="Disordered" evidence="13">
    <location>
        <begin position="1"/>
        <end position="85"/>
    </location>
</feature>
<evidence type="ECO:0000256" key="9">
    <source>
        <dbReference type="ARBA" id="ARBA00023015"/>
    </source>
</evidence>
<feature type="compositionally biased region" description="Basic residues" evidence="13">
    <location>
        <begin position="14"/>
        <end position="23"/>
    </location>
</feature>
<comment type="similarity">
    <text evidence="2">Belongs to the ROX family. NO66 subfamily.</text>
</comment>
<comment type="subcellular location">
    <subcellularLocation>
        <location evidence="1 12">Nucleus</location>
    </subcellularLocation>
</comment>
<dbReference type="GO" id="GO:0032259">
    <property type="term" value="P:methylation"/>
    <property type="evidence" value="ECO:0007669"/>
    <property type="project" value="UniProtKB-KW"/>
</dbReference>
<evidence type="ECO:0000256" key="5">
    <source>
        <dbReference type="ARBA" id="ARBA00022853"/>
    </source>
</evidence>
<keyword evidence="10 12" id="KW-0804">Transcription</keyword>
<dbReference type="PANTHER" id="PTHR13096">
    <property type="entry name" value="MINA53 MYC INDUCED NUCLEAR ANTIGEN"/>
    <property type="match status" value="1"/>
</dbReference>
<dbReference type="EC" id="1.14.11.-" evidence="12"/>
<evidence type="ECO:0000313" key="16">
    <source>
        <dbReference type="Proteomes" id="UP000037460"/>
    </source>
</evidence>
<keyword evidence="11 12" id="KW-0539">Nucleus</keyword>
<evidence type="ECO:0000256" key="4">
    <source>
        <dbReference type="ARBA" id="ARBA00022723"/>
    </source>
</evidence>
<dbReference type="Pfam" id="PF08007">
    <property type="entry name" value="JmjC_2"/>
    <property type="match status" value="1"/>
</dbReference>
<dbReference type="Proteomes" id="UP000037460">
    <property type="component" value="Unassembled WGS sequence"/>
</dbReference>
<gene>
    <name evidence="15" type="ORF">Ctob_001375</name>
</gene>
<reference evidence="16" key="1">
    <citation type="journal article" date="2015" name="PLoS Genet.">
        <title>Genome Sequence and Transcriptome Analyses of Chrysochromulina tobin: Metabolic Tools for Enhanced Algal Fitness in the Prominent Order Prymnesiales (Haptophyceae).</title>
        <authorList>
            <person name="Hovde B.T."/>
            <person name="Deodato C.R."/>
            <person name="Hunsperger H.M."/>
            <person name="Ryken S.A."/>
            <person name="Yost W."/>
            <person name="Jha R.K."/>
            <person name="Patterson J."/>
            <person name="Monnat R.J. Jr."/>
            <person name="Barlow S.B."/>
            <person name="Starkenburg S.R."/>
            <person name="Cattolico R.A."/>
        </authorList>
    </citation>
    <scope>NUCLEOTIDE SEQUENCE</scope>
    <source>
        <strain evidence="16">CCMP291</strain>
    </source>
</reference>
<dbReference type="Pfam" id="PF21233">
    <property type="entry name" value="WHD_RIOX1"/>
    <property type="match status" value="1"/>
</dbReference>
<evidence type="ECO:0000313" key="15">
    <source>
        <dbReference type="EMBL" id="KOO22785.1"/>
    </source>
</evidence>
<dbReference type="GO" id="GO:0006325">
    <property type="term" value="P:chromatin organization"/>
    <property type="evidence" value="ECO:0007669"/>
    <property type="project" value="UniProtKB-KW"/>
</dbReference>
<evidence type="ECO:0000256" key="3">
    <source>
        <dbReference type="ARBA" id="ARBA00022491"/>
    </source>
</evidence>
<dbReference type="SUPFAM" id="SSF51197">
    <property type="entry name" value="Clavaminate synthase-like"/>
    <property type="match status" value="1"/>
</dbReference>
<keyword evidence="15" id="KW-0489">Methyltransferase</keyword>
<keyword evidence="5" id="KW-0156">Chromatin regulator</keyword>
<dbReference type="OrthoDB" id="425950at2759"/>
<keyword evidence="16" id="KW-1185">Reference proteome</keyword>
<dbReference type="GO" id="GO:0005634">
    <property type="term" value="C:nucleus"/>
    <property type="evidence" value="ECO:0007669"/>
    <property type="project" value="UniProtKB-SubCell"/>
</dbReference>
<evidence type="ECO:0000256" key="13">
    <source>
        <dbReference type="SAM" id="MobiDB-lite"/>
    </source>
</evidence>
<comment type="cofactor">
    <cofactor evidence="12">
        <name>Fe(2+)</name>
        <dbReference type="ChEBI" id="CHEBI:29033"/>
    </cofactor>
    <text evidence="12">Binds 1 Fe(2+) ion per subunit.</text>
</comment>
<dbReference type="InterPro" id="IPR039994">
    <property type="entry name" value="NO66-like"/>
</dbReference>
<evidence type="ECO:0000256" key="12">
    <source>
        <dbReference type="RuleBase" id="RU366061"/>
    </source>
</evidence>
<evidence type="ECO:0000256" key="10">
    <source>
        <dbReference type="ARBA" id="ARBA00023163"/>
    </source>
</evidence>
<sequence>MPKPSPILPAPAPKPKKPKKELKRSRDEDYEEAPPPGLVAAPSAVTTTSSPSGDAAAAAAPKGKKKKAHQQLQQDKEPSSTDRAWGIETAPEVSEMLETVTDDRAFIGQTGPEIASMPDRSDKALKFLAWLVGPVSAETFLKEIYGRRPLHVARTDRTYYDGWFSRAEMERQIREGGMRWTDEVDAARYEGGVRTTHNGEGIATPEEVWKRYAEGCSIRFSWPQRRSDPLWRMLSQLEELFGCMAGANAYLTPAGSQGFAPHWDDIDALVLQLEGTKEWRVYAPRTSDEALPRFSSPNLLPDELGRLIGQVTLASKIRLTTRRVARLAVEGGGADGLEVAALYHSAQNTRIYRERDEPDKIDFAIEAAPALEHVLASYPKFVSVAKLPCDSDAQRLDVARALAEVGCVLVKTGES</sequence>
<evidence type="ECO:0000256" key="1">
    <source>
        <dbReference type="ARBA" id="ARBA00004123"/>
    </source>
</evidence>
<comment type="function">
    <text evidence="12">Oxygenase that can act as both a histone lysine demethylase and a ribosomal histidine hydroxylase.</text>
</comment>
<accession>A0A0M0J8H8</accession>
<protein>
    <recommendedName>
        <fullName evidence="12">Bifunctional lysine-specific demethylase and histidyl-hydroxylase</fullName>
        <ecNumber evidence="12">1.14.11.-</ecNumber>
    </recommendedName>
</protein>
<evidence type="ECO:0000256" key="11">
    <source>
        <dbReference type="ARBA" id="ARBA00023242"/>
    </source>
</evidence>
<name>A0A0M0J8H8_9EUKA</name>
<dbReference type="PROSITE" id="PS51184">
    <property type="entry name" value="JMJC"/>
    <property type="match status" value="1"/>
</dbReference>
<keyword evidence="7 12" id="KW-0560">Oxidoreductase</keyword>
<comment type="caution">
    <text evidence="15">The sequence shown here is derived from an EMBL/GenBank/DDBJ whole genome shotgun (WGS) entry which is preliminary data.</text>
</comment>
<feature type="compositionally biased region" description="Low complexity" evidence="13">
    <location>
        <begin position="39"/>
        <end position="61"/>
    </location>
</feature>
<evidence type="ECO:0000256" key="7">
    <source>
        <dbReference type="ARBA" id="ARBA00023002"/>
    </source>
</evidence>
<keyword evidence="6 12" id="KW-0223">Dioxygenase</keyword>
<evidence type="ECO:0000259" key="14">
    <source>
        <dbReference type="PROSITE" id="PS51184"/>
    </source>
</evidence>
<dbReference type="Gene3D" id="2.60.120.650">
    <property type="entry name" value="Cupin"/>
    <property type="match status" value="1"/>
</dbReference>
<dbReference type="AlphaFoldDB" id="A0A0M0J8H8"/>
<keyword evidence="8 12" id="KW-0408">Iron</keyword>
<keyword evidence="15" id="KW-0808">Transferase</keyword>
<evidence type="ECO:0000256" key="2">
    <source>
        <dbReference type="ARBA" id="ARBA00010309"/>
    </source>
</evidence>
<feature type="compositionally biased region" description="Pro residues" evidence="13">
    <location>
        <begin position="1"/>
        <end position="13"/>
    </location>
</feature>
<dbReference type="PANTHER" id="PTHR13096:SF8">
    <property type="entry name" value="RIBOSOMAL OXYGENASE 1"/>
    <property type="match status" value="1"/>
</dbReference>
<dbReference type="GO" id="GO:0008168">
    <property type="term" value="F:methyltransferase activity"/>
    <property type="evidence" value="ECO:0007669"/>
    <property type="project" value="UniProtKB-KW"/>
</dbReference>
<evidence type="ECO:0000256" key="6">
    <source>
        <dbReference type="ARBA" id="ARBA00022964"/>
    </source>
</evidence>
<dbReference type="GO" id="GO:0005506">
    <property type="term" value="F:iron ion binding"/>
    <property type="evidence" value="ECO:0007669"/>
    <property type="project" value="UniProtKB-UniRule"/>
</dbReference>
<dbReference type="EMBL" id="JWZX01003251">
    <property type="protein sequence ID" value="KOO22785.1"/>
    <property type="molecule type" value="Genomic_DNA"/>
</dbReference>
<evidence type="ECO:0000256" key="8">
    <source>
        <dbReference type="ARBA" id="ARBA00023004"/>
    </source>
</evidence>